<sequence>MLIWQKRLTQIQLNLEIDKDEHYWKQRARIIKDRNTSFFHNHATQRRRRNCIQKLKDAEGIARSYFQNLFMVEARGDGDHLLSGIDKCISKKDNQRLTVPYSPKEIQEAIFVLGPTKSSGEDGFSTLFYQKCWHVVRSDVTNFCLQICNKSVKTSRSGPQISHLLFADDCILFSEVTGRGGRILKGILREYRSCLGQCVNFDKSIVFFSKSTPEEAKGEVARVLGVRCSNDPERYLGLPNMVGRKKKASF</sequence>
<name>A0ABR0NIZ7_GOSAR</name>
<dbReference type="EMBL" id="JARKNE010000010">
    <property type="protein sequence ID" value="KAK5794990.1"/>
    <property type="molecule type" value="Genomic_DNA"/>
</dbReference>
<evidence type="ECO:0000313" key="1">
    <source>
        <dbReference type="EMBL" id="KAK5794990.1"/>
    </source>
</evidence>
<evidence type="ECO:0008006" key="3">
    <source>
        <dbReference type="Google" id="ProtNLM"/>
    </source>
</evidence>
<comment type="caution">
    <text evidence="1">The sequence shown here is derived from an EMBL/GenBank/DDBJ whole genome shotgun (WGS) entry which is preliminary data.</text>
</comment>
<reference evidence="1 2" key="1">
    <citation type="submission" date="2023-03" db="EMBL/GenBank/DDBJ databases">
        <title>WGS of Gossypium arboreum.</title>
        <authorList>
            <person name="Yu D."/>
        </authorList>
    </citation>
    <scope>NUCLEOTIDE SEQUENCE [LARGE SCALE GENOMIC DNA]</scope>
    <source>
        <tissue evidence="1">Leaf</tissue>
    </source>
</reference>
<gene>
    <name evidence="1" type="ORF">PVK06_036244</name>
</gene>
<protein>
    <recommendedName>
        <fullName evidence="3">Reverse transcriptase</fullName>
    </recommendedName>
</protein>
<dbReference type="Proteomes" id="UP001358586">
    <property type="component" value="Chromosome 10"/>
</dbReference>
<dbReference type="PANTHER" id="PTHR46890:SF48">
    <property type="entry name" value="RNA-DIRECTED DNA POLYMERASE"/>
    <property type="match status" value="1"/>
</dbReference>
<evidence type="ECO:0000313" key="2">
    <source>
        <dbReference type="Proteomes" id="UP001358586"/>
    </source>
</evidence>
<proteinExistence type="predicted"/>
<organism evidence="1 2">
    <name type="scientific">Gossypium arboreum</name>
    <name type="common">Tree cotton</name>
    <name type="synonym">Gossypium nanking</name>
    <dbReference type="NCBI Taxonomy" id="29729"/>
    <lineage>
        <taxon>Eukaryota</taxon>
        <taxon>Viridiplantae</taxon>
        <taxon>Streptophyta</taxon>
        <taxon>Embryophyta</taxon>
        <taxon>Tracheophyta</taxon>
        <taxon>Spermatophyta</taxon>
        <taxon>Magnoliopsida</taxon>
        <taxon>eudicotyledons</taxon>
        <taxon>Gunneridae</taxon>
        <taxon>Pentapetalae</taxon>
        <taxon>rosids</taxon>
        <taxon>malvids</taxon>
        <taxon>Malvales</taxon>
        <taxon>Malvaceae</taxon>
        <taxon>Malvoideae</taxon>
        <taxon>Gossypium</taxon>
    </lineage>
</organism>
<accession>A0ABR0NIZ7</accession>
<dbReference type="InterPro" id="IPR052343">
    <property type="entry name" value="Retrotransposon-Effector_Assoc"/>
</dbReference>
<keyword evidence="2" id="KW-1185">Reference proteome</keyword>
<dbReference type="PANTHER" id="PTHR46890">
    <property type="entry name" value="NON-LTR RETROLELEMENT REVERSE TRANSCRIPTASE-LIKE PROTEIN-RELATED"/>
    <property type="match status" value="1"/>
</dbReference>